<name>A0A2I3S5C8_PANTR</name>
<feature type="compositionally biased region" description="Gly residues" evidence="1">
    <location>
        <begin position="39"/>
        <end position="51"/>
    </location>
</feature>
<feature type="region of interest" description="Disordered" evidence="1">
    <location>
        <begin position="20"/>
        <end position="88"/>
    </location>
</feature>
<dbReference type="Bgee" id="ENSPTRG00000049240">
    <property type="expression patterns" value="Expressed in bone marrow and 15 other cell types or tissues"/>
</dbReference>
<keyword evidence="3" id="KW-1185">Reference proteome</keyword>
<dbReference type="GeneTree" id="ENSGT00960000190417"/>
<reference evidence="2" key="1">
    <citation type="submission" date="2025-08" db="UniProtKB">
        <authorList>
            <consortium name="Ensembl"/>
        </authorList>
    </citation>
    <scope>IDENTIFICATION</scope>
</reference>
<feature type="compositionally biased region" description="Basic residues" evidence="1">
    <location>
        <begin position="21"/>
        <end position="38"/>
    </location>
</feature>
<evidence type="ECO:0000313" key="3">
    <source>
        <dbReference type="Proteomes" id="UP000002277"/>
    </source>
</evidence>
<reference evidence="2" key="2">
    <citation type="submission" date="2025-09" db="UniProtKB">
        <authorList>
            <consortium name="Ensembl"/>
        </authorList>
    </citation>
    <scope>IDENTIFICATION</scope>
</reference>
<organism evidence="2 3">
    <name type="scientific">Pan troglodytes</name>
    <name type="common">Chimpanzee</name>
    <dbReference type="NCBI Taxonomy" id="9598"/>
    <lineage>
        <taxon>Eukaryota</taxon>
        <taxon>Metazoa</taxon>
        <taxon>Chordata</taxon>
        <taxon>Craniata</taxon>
        <taxon>Vertebrata</taxon>
        <taxon>Euteleostomi</taxon>
        <taxon>Mammalia</taxon>
        <taxon>Eutheria</taxon>
        <taxon>Euarchontoglires</taxon>
        <taxon>Primates</taxon>
        <taxon>Haplorrhini</taxon>
        <taxon>Catarrhini</taxon>
        <taxon>Hominidae</taxon>
        <taxon>Pan</taxon>
    </lineage>
</organism>
<sequence length="103" mass="11039">MCCAAAGAYARGVWLLQAGAGRRRQRRRQKQQRRRRRQLGGGGDGGNGSVGDDGATRGSVQGRGGGVPLREEADSPLHRRHPDDGSGCLKLTLGFVFVPRVCR</sequence>
<evidence type="ECO:0000313" key="2">
    <source>
        <dbReference type="Ensembl" id="ENSPTRP00000072048.1"/>
    </source>
</evidence>
<feature type="compositionally biased region" description="Basic and acidic residues" evidence="1">
    <location>
        <begin position="69"/>
        <end position="84"/>
    </location>
</feature>
<proteinExistence type="predicted"/>
<dbReference type="AlphaFoldDB" id="A0A2I3S5C8"/>
<dbReference type="Ensembl" id="ENSPTRT00000096764.1">
    <property type="protein sequence ID" value="ENSPTRP00000072048.1"/>
    <property type="gene ID" value="ENSPTRG00000049240.1"/>
</dbReference>
<evidence type="ECO:0000256" key="1">
    <source>
        <dbReference type="SAM" id="MobiDB-lite"/>
    </source>
</evidence>
<protein>
    <submittedName>
        <fullName evidence="2">Uncharacterized protein</fullName>
    </submittedName>
</protein>
<dbReference type="InParanoid" id="A0A2I3S5C8"/>
<dbReference type="Proteomes" id="UP000002277">
    <property type="component" value="Unplaced"/>
</dbReference>
<accession>A0A2I3S5C8</accession>